<feature type="region of interest" description="Disordered" evidence="1">
    <location>
        <begin position="109"/>
        <end position="128"/>
    </location>
</feature>
<reference evidence="2" key="1">
    <citation type="submission" date="2018-04" db="EMBL/GenBank/DDBJ databases">
        <title>Whole genome sequencing of Hypsizygus marmoreus.</title>
        <authorList>
            <person name="Choi I.-G."/>
            <person name="Min B."/>
            <person name="Kim J.-G."/>
            <person name="Kim S."/>
            <person name="Oh Y.-L."/>
            <person name="Kong W.-S."/>
            <person name="Park H."/>
            <person name="Jeong J."/>
            <person name="Song E.-S."/>
        </authorList>
    </citation>
    <scope>NUCLEOTIDE SEQUENCE [LARGE SCALE GENOMIC DNA]</scope>
    <source>
        <strain evidence="2">51987-8</strain>
    </source>
</reference>
<gene>
    <name evidence="2" type="ORF">Hypma_007808</name>
</gene>
<name>A0A369JW86_HYPMA</name>
<proteinExistence type="predicted"/>
<dbReference type="Pfam" id="PF18759">
    <property type="entry name" value="Plavaka"/>
    <property type="match status" value="1"/>
</dbReference>
<keyword evidence="3" id="KW-1185">Reference proteome</keyword>
<dbReference type="InParanoid" id="A0A369JW86"/>
<dbReference type="AlphaFoldDB" id="A0A369JW86"/>
<dbReference type="InterPro" id="IPR041078">
    <property type="entry name" value="Plavaka"/>
</dbReference>
<dbReference type="Proteomes" id="UP000076154">
    <property type="component" value="Unassembled WGS sequence"/>
</dbReference>
<dbReference type="EMBL" id="LUEZ02000041">
    <property type="protein sequence ID" value="RDB25500.1"/>
    <property type="molecule type" value="Genomic_DNA"/>
</dbReference>
<organism evidence="2 3">
    <name type="scientific">Hypsizygus marmoreus</name>
    <name type="common">White beech mushroom</name>
    <name type="synonym">Agaricus marmoreus</name>
    <dbReference type="NCBI Taxonomy" id="39966"/>
    <lineage>
        <taxon>Eukaryota</taxon>
        <taxon>Fungi</taxon>
        <taxon>Dikarya</taxon>
        <taxon>Basidiomycota</taxon>
        <taxon>Agaricomycotina</taxon>
        <taxon>Agaricomycetes</taxon>
        <taxon>Agaricomycetidae</taxon>
        <taxon>Agaricales</taxon>
        <taxon>Tricholomatineae</taxon>
        <taxon>Lyophyllaceae</taxon>
        <taxon>Hypsizygus</taxon>
    </lineage>
</organism>
<evidence type="ECO:0000313" key="2">
    <source>
        <dbReference type="EMBL" id="RDB25500.1"/>
    </source>
</evidence>
<evidence type="ECO:0000256" key="1">
    <source>
        <dbReference type="SAM" id="MobiDB-lite"/>
    </source>
</evidence>
<dbReference type="OrthoDB" id="3208495at2759"/>
<evidence type="ECO:0000313" key="3">
    <source>
        <dbReference type="Proteomes" id="UP000076154"/>
    </source>
</evidence>
<accession>A0A369JW86</accession>
<comment type="caution">
    <text evidence="2">The sequence shown here is derived from an EMBL/GenBank/DDBJ whole genome shotgun (WGS) entry which is preliminary data.</text>
</comment>
<protein>
    <submittedName>
        <fullName evidence="2">Uncharacterized protein</fullName>
    </submittedName>
</protein>
<sequence length="437" mass="49970">MSNAISEAKENWTRRKRPRLDAVNTTIISAELPLQPQSSSQVDSVMEIQQLVTGAVETPALQPLIQFPSSPEEILVSSPAPIIDHRWIAHRKPVRQIRLPKRYRDVLPEPASAALPPPPSHLDPEKEMHHNSARVFIPLETPPNIFGLSRKFTRASPPLHDLDEYLSLRDLCESDVFISRETQAPHHHPVQPSADEDARSLLYPYPNESSMLLGHWYWCDGVQKSQRSFQNLIKIVGDPSFRPEDVHAAPWTQINKILGDSAEDSAEWEDDDRWQTSSVTISVPFQWNWKNPGPKDYTIHGFHHRSLVAILREKILNPAQHERFHYEPFELYWQSPGLPQKIRVHGELYTSPEFVEAHQALQEGPGEPGCQLPRVVAALMFWSDATHLTSFGATNLWPLYMGFGNESKYKRCQPSSHLLNHVAYFQTVINFPSFSYF</sequence>
<dbReference type="STRING" id="39966.A0A369JW86"/>